<sequence length="120" mass="13396">MTETTNVAAPVSEIPKRISSALLRYRVMAYVTGVMLLLLTVAVIFKYGADTSWATTMTEYVGIAHGWLYMAYLLVSVDMAIKVRWRPISAILILIAGTIPLMSFVAEHYVTKAVREGRRL</sequence>
<dbReference type="AlphaFoldDB" id="A0A9X4LWY3"/>
<keyword evidence="5 6" id="KW-0472">Membrane</keyword>
<feature type="transmembrane region" description="Helical" evidence="6">
    <location>
        <begin position="88"/>
        <end position="110"/>
    </location>
</feature>
<feature type="domain" description="DUF3817" evidence="7">
    <location>
        <begin position="23"/>
        <end position="112"/>
    </location>
</feature>
<keyword evidence="3 6" id="KW-0812">Transmembrane</keyword>
<evidence type="ECO:0000256" key="1">
    <source>
        <dbReference type="ARBA" id="ARBA00004651"/>
    </source>
</evidence>
<dbReference type="RefSeq" id="WP_332518949.1">
    <property type="nucleotide sequence ID" value="NZ_JANRHA010000001.1"/>
</dbReference>
<dbReference type="Proteomes" id="UP001152755">
    <property type="component" value="Unassembled WGS sequence"/>
</dbReference>
<keyword evidence="9" id="KW-1185">Reference proteome</keyword>
<name>A0A9X4LWY3_9ACTN</name>
<evidence type="ECO:0000256" key="2">
    <source>
        <dbReference type="ARBA" id="ARBA00022475"/>
    </source>
</evidence>
<dbReference type="InterPro" id="IPR023845">
    <property type="entry name" value="DUF3817_TM"/>
</dbReference>
<dbReference type="PANTHER" id="PTHR40077">
    <property type="entry name" value="MEMBRANE PROTEIN-RELATED"/>
    <property type="match status" value="1"/>
</dbReference>
<keyword evidence="2" id="KW-1003">Cell membrane</keyword>
<keyword evidence="4 6" id="KW-1133">Transmembrane helix</keyword>
<feature type="transmembrane region" description="Helical" evidence="6">
    <location>
        <begin position="27"/>
        <end position="48"/>
    </location>
</feature>
<protein>
    <submittedName>
        <fullName evidence="8">DUF3817 domain-containing protein</fullName>
    </submittedName>
</protein>
<evidence type="ECO:0000256" key="6">
    <source>
        <dbReference type="SAM" id="Phobius"/>
    </source>
</evidence>
<evidence type="ECO:0000256" key="3">
    <source>
        <dbReference type="ARBA" id="ARBA00022692"/>
    </source>
</evidence>
<dbReference type="EMBL" id="JANRHA010000001">
    <property type="protein sequence ID" value="MDG3013151.1"/>
    <property type="molecule type" value="Genomic_DNA"/>
</dbReference>
<reference evidence="8" key="1">
    <citation type="submission" date="2022-08" db="EMBL/GenBank/DDBJ databases">
        <title>Genome analysis of Corynebacteriales strain.</title>
        <authorList>
            <person name="Lee S.D."/>
        </authorList>
    </citation>
    <scope>NUCLEOTIDE SEQUENCE</scope>
    <source>
        <strain evidence="8">D3-21</strain>
    </source>
</reference>
<proteinExistence type="predicted"/>
<evidence type="ECO:0000256" key="4">
    <source>
        <dbReference type="ARBA" id="ARBA00022989"/>
    </source>
</evidence>
<organism evidence="8 9">
    <name type="scientific">Speluncibacter jeojiensis</name>
    <dbReference type="NCBI Taxonomy" id="2710754"/>
    <lineage>
        <taxon>Bacteria</taxon>
        <taxon>Bacillati</taxon>
        <taxon>Actinomycetota</taxon>
        <taxon>Actinomycetes</taxon>
        <taxon>Mycobacteriales</taxon>
        <taxon>Speluncibacteraceae</taxon>
        <taxon>Speluncibacter</taxon>
    </lineage>
</organism>
<evidence type="ECO:0000313" key="8">
    <source>
        <dbReference type="EMBL" id="MDG3013151.1"/>
    </source>
</evidence>
<dbReference type="Pfam" id="PF12823">
    <property type="entry name" value="DUF3817"/>
    <property type="match status" value="1"/>
</dbReference>
<dbReference type="NCBIfam" id="TIGR03954">
    <property type="entry name" value="integ_memb_HG"/>
    <property type="match status" value="1"/>
</dbReference>
<comment type="subcellular location">
    <subcellularLocation>
        <location evidence="1">Cell membrane</location>
        <topology evidence="1">Multi-pass membrane protein</topology>
    </subcellularLocation>
</comment>
<accession>A0A9X4LWY3</accession>
<evidence type="ECO:0000256" key="5">
    <source>
        <dbReference type="ARBA" id="ARBA00023136"/>
    </source>
</evidence>
<dbReference type="GO" id="GO:0005886">
    <property type="term" value="C:plasma membrane"/>
    <property type="evidence" value="ECO:0007669"/>
    <property type="project" value="UniProtKB-SubCell"/>
</dbReference>
<evidence type="ECO:0000313" key="9">
    <source>
        <dbReference type="Proteomes" id="UP001152755"/>
    </source>
</evidence>
<comment type="caution">
    <text evidence="8">The sequence shown here is derived from an EMBL/GenBank/DDBJ whole genome shotgun (WGS) entry which is preliminary data.</text>
</comment>
<gene>
    <name evidence="8" type="ORF">NVS88_01085</name>
</gene>
<feature type="transmembrane region" description="Helical" evidence="6">
    <location>
        <begin position="60"/>
        <end position="81"/>
    </location>
</feature>
<evidence type="ECO:0000259" key="7">
    <source>
        <dbReference type="Pfam" id="PF12823"/>
    </source>
</evidence>
<dbReference type="PANTHER" id="PTHR40077:SF2">
    <property type="entry name" value="MEMBRANE PROTEIN"/>
    <property type="match status" value="1"/>
</dbReference>